<accession>A0A412ZE39</accession>
<proteinExistence type="predicted"/>
<organism evidence="1 2">
    <name type="scientific">Enterocloster bolteae</name>
    <dbReference type="NCBI Taxonomy" id="208479"/>
    <lineage>
        <taxon>Bacteria</taxon>
        <taxon>Bacillati</taxon>
        <taxon>Bacillota</taxon>
        <taxon>Clostridia</taxon>
        <taxon>Lachnospirales</taxon>
        <taxon>Lachnospiraceae</taxon>
        <taxon>Enterocloster</taxon>
    </lineage>
</organism>
<comment type="caution">
    <text evidence="1">The sequence shown here is derived from an EMBL/GenBank/DDBJ whole genome shotgun (WGS) entry which is preliminary data.</text>
</comment>
<evidence type="ECO:0000313" key="1">
    <source>
        <dbReference type="EMBL" id="RGV78507.1"/>
    </source>
</evidence>
<sequence length="263" mass="30641">MKNKKMMITICVALLVLIAGGTAIGAILHNKTDKYTRVIKAYENTVNADSFICDFYMDLNGDYDSYEVEVYGKNDNTVLSNLDNGRVYYALYNGYCYRNVAEKVDSQYIDFMKIVAERDIAGMYDYFQLDEFLGIRYDQLYKSGIEFIKDYFTNKEKLDFVDGVSIEDDEYIFSIYFKDFVSWMEDNNNFKAPSEYKDSVLQDTKLTVKLSLDGKFIKDINLRIFTKKEDFMTLSARFTKVNEITDSNSLGIQHIKEIDNKKK</sequence>
<dbReference type="EMBL" id="QRZM01000001">
    <property type="protein sequence ID" value="RGV78507.1"/>
    <property type="molecule type" value="Genomic_DNA"/>
</dbReference>
<dbReference type="RefSeq" id="WP_118017288.1">
    <property type="nucleotide sequence ID" value="NZ_CAUHGS010000006.1"/>
</dbReference>
<dbReference type="Proteomes" id="UP000284543">
    <property type="component" value="Unassembled WGS sequence"/>
</dbReference>
<gene>
    <name evidence="1" type="ORF">DWW02_01860</name>
</gene>
<reference evidence="1 2" key="1">
    <citation type="submission" date="2018-08" db="EMBL/GenBank/DDBJ databases">
        <title>A genome reference for cultivated species of the human gut microbiota.</title>
        <authorList>
            <person name="Zou Y."/>
            <person name="Xue W."/>
            <person name="Luo G."/>
        </authorList>
    </citation>
    <scope>NUCLEOTIDE SEQUENCE [LARGE SCALE GENOMIC DNA]</scope>
    <source>
        <strain evidence="1 2">AF14-18</strain>
    </source>
</reference>
<name>A0A412ZE39_9FIRM</name>
<evidence type="ECO:0000313" key="2">
    <source>
        <dbReference type="Proteomes" id="UP000284543"/>
    </source>
</evidence>
<dbReference type="AlphaFoldDB" id="A0A412ZE39"/>
<protein>
    <submittedName>
        <fullName evidence="1">Uncharacterized protein</fullName>
    </submittedName>
</protein>